<keyword evidence="1" id="KW-0520">NAD</keyword>
<protein>
    <recommendedName>
        <fullName evidence="5">NAD-dependent epimerase/dehydratase</fullName>
    </recommendedName>
</protein>
<evidence type="ECO:0000256" key="2">
    <source>
        <dbReference type="SAM" id="MobiDB-lite"/>
    </source>
</evidence>
<dbReference type="STRING" id="1150469.RSPPHO_01817"/>
<proteinExistence type="predicted"/>
<dbReference type="HOGENOM" id="CLU_007383_11_3_5"/>
<dbReference type="Gene3D" id="3.40.50.720">
    <property type="entry name" value="NAD(P)-binding Rossmann-like Domain"/>
    <property type="match status" value="1"/>
</dbReference>
<sequence>MATVARRGTGCKRPARDEEDETMTAFPGHVLCFGLGYAATRLARGLLRDGWRVSGTSRSSDMQAARAQVLPGARLWRFDGQAPLPDEAWDGVTHVLISVPPDAQGDPVLRHHAHALVKQRPEWVGYFSTTGVYGDTGGGWVDEGSPPRPTQERSRWRVAAEEAWLDLWREADVPVHVLRLAGIYGPGRSVFDQLRAGSARRLTRPGHVFSRIHVDDIGLIVRASMADGDPGAIYNLCDDEPCEPSEVLDYACQLLGRPLLPAEPFESVAPSLSPMALSFWADHRRVQNERLWDDLRLRLLYPTFRQGLEAILREETGGVPPGPPPLRTPECL</sequence>
<evidence type="ECO:0000256" key="1">
    <source>
        <dbReference type="ARBA" id="ARBA00023027"/>
    </source>
</evidence>
<dbReference type="PANTHER" id="PTHR43574">
    <property type="entry name" value="EPIMERASE-RELATED"/>
    <property type="match status" value="1"/>
</dbReference>
<organism evidence="3 4">
    <name type="scientific">Pararhodospirillum photometricum DSM 122</name>
    <dbReference type="NCBI Taxonomy" id="1150469"/>
    <lineage>
        <taxon>Bacteria</taxon>
        <taxon>Pseudomonadati</taxon>
        <taxon>Pseudomonadota</taxon>
        <taxon>Alphaproteobacteria</taxon>
        <taxon>Rhodospirillales</taxon>
        <taxon>Rhodospirillaceae</taxon>
        <taxon>Pararhodospirillum</taxon>
    </lineage>
</organism>
<dbReference type="AlphaFoldDB" id="H6SKC8"/>
<keyword evidence="4" id="KW-1185">Reference proteome</keyword>
<dbReference type="EMBL" id="HE663493">
    <property type="protein sequence ID" value="CCG08443.1"/>
    <property type="molecule type" value="Genomic_DNA"/>
</dbReference>
<dbReference type="Proteomes" id="UP000033220">
    <property type="component" value="Chromosome DSM 122"/>
</dbReference>
<dbReference type="CDD" id="cd05266">
    <property type="entry name" value="SDR_a4"/>
    <property type="match status" value="1"/>
</dbReference>
<evidence type="ECO:0008006" key="5">
    <source>
        <dbReference type="Google" id="ProtNLM"/>
    </source>
</evidence>
<name>H6SKC8_PARPM</name>
<evidence type="ECO:0000313" key="3">
    <source>
        <dbReference type="EMBL" id="CCG08443.1"/>
    </source>
</evidence>
<reference evidence="3 4" key="1">
    <citation type="submission" date="2012-02" db="EMBL/GenBank/DDBJ databases">
        <title>Shotgun genome sequence of Phaeospirillum photometricum DSM 122.</title>
        <authorList>
            <person name="Duquesne K."/>
            <person name="Sturgis J."/>
        </authorList>
    </citation>
    <scope>NUCLEOTIDE SEQUENCE [LARGE SCALE GENOMIC DNA]</scope>
    <source>
        <strain evidence="4">DSM122</strain>
    </source>
</reference>
<dbReference type="InterPro" id="IPR036291">
    <property type="entry name" value="NAD(P)-bd_dom_sf"/>
</dbReference>
<gene>
    <name evidence="3" type="ORF">RSPPHO_01817</name>
</gene>
<dbReference type="KEGG" id="rpm:RSPPHO_01817"/>
<dbReference type="PATRIC" id="fig|1150469.3.peg.2043"/>
<evidence type="ECO:0000313" key="4">
    <source>
        <dbReference type="Proteomes" id="UP000033220"/>
    </source>
</evidence>
<feature type="region of interest" description="Disordered" evidence="2">
    <location>
        <begin position="1"/>
        <end position="20"/>
    </location>
</feature>
<accession>H6SKC8</accession>
<dbReference type="SUPFAM" id="SSF51735">
    <property type="entry name" value="NAD(P)-binding Rossmann-fold domains"/>
    <property type="match status" value="1"/>
</dbReference>
<dbReference type="eggNOG" id="COG0451">
    <property type="taxonomic scope" value="Bacteria"/>
</dbReference>